<feature type="transmembrane region" description="Helical" evidence="1">
    <location>
        <begin position="309"/>
        <end position="330"/>
    </location>
</feature>
<reference evidence="3 4" key="1">
    <citation type="submission" date="2019-03" db="EMBL/GenBank/DDBJ databases">
        <title>Genomics of glacier-inhabiting Cryobacterium strains.</title>
        <authorList>
            <person name="Liu Q."/>
            <person name="Xin Y.-H."/>
        </authorList>
    </citation>
    <scope>NUCLEOTIDE SEQUENCE [LARGE SCALE GENOMIC DNA]</scope>
    <source>
        <strain evidence="3 4">MDT1-3</strain>
    </source>
</reference>
<dbReference type="AlphaFoldDB" id="A0A4R8WIR9"/>
<dbReference type="GO" id="GO:0016747">
    <property type="term" value="F:acyltransferase activity, transferring groups other than amino-acyl groups"/>
    <property type="evidence" value="ECO:0007669"/>
    <property type="project" value="InterPro"/>
</dbReference>
<keyword evidence="1" id="KW-0472">Membrane</keyword>
<proteinExistence type="predicted"/>
<keyword evidence="1" id="KW-0812">Transmembrane</keyword>
<dbReference type="PANTHER" id="PTHR23028">
    <property type="entry name" value="ACETYLTRANSFERASE"/>
    <property type="match status" value="1"/>
</dbReference>
<dbReference type="InterPro" id="IPR050879">
    <property type="entry name" value="Acyltransferase_3"/>
</dbReference>
<dbReference type="InterPro" id="IPR002656">
    <property type="entry name" value="Acyl_transf_3_dom"/>
</dbReference>
<feature type="domain" description="Acyltransferase 3" evidence="2">
    <location>
        <begin position="10"/>
        <end position="354"/>
    </location>
</feature>
<keyword evidence="4" id="KW-1185">Reference proteome</keyword>
<feature type="transmembrane region" description="Helical" evidence="1">
    <location>
        <begin position="12"/>
        <end position="35"/>
    </location>
</feature>
<organism evidence="3 4">
    <name type="scientific">Cryobacterium algoritolerans</name>
    <dbReference type="NCBI Taxonomy" id="1259184"/>
    <lineage>
        <taxon>Bacteria</taxon>
        <taxon>Bacillati</taxon>
        <taxon>Actinomycetota</taxon>
        <taxon>Actinomycetes</taxon>
        <taxon>Micrococcales</taxon>
        <taxon>Microbacteriaceae</taxon>
        <taxon>Cryobacterium</taxon>
    </lineage>
</organism>
<keyword evidence="3" id="KW-0808">Transferase</keyword>
<feature type="transmembrane region" description="Helical" evidence="1">
    <location>
        <begin position="187"/>
        <end position="206"/>
    </location>
</feature>
<sequence length="387" mass="42421">MPAPTKRLTALDGLRGIAALVVMFHHVYLVAVPSLRRGGGSAPGSLYWWMSETPLKILTAGSEAVLVFFVLSGLVVALPALRTSRFSWSGFLSGRLARIYLPVWASLTIGTALIWLLPRDLAAVTPGSWVASSNATSTTVTTLLNQVSLTTASYDINNVLWSLRWELAFSVLLPLFAAVAVLVRRRWLLSVAAAFALSLLGLLSNIDALRYLPVFFIGTVMAVRLDSIQEWTRRRIRRPHARRFGIALVVGSLVLLVLHWLARPIAAPGTLPGSILTQLAVLGAAGLVLAAIGVPFLRRALDSRPSQWLGRMSFSLYLIHVPILATLAFLLGDDKWWLVALLTIPLSLLAAWGFHQALERPSHRLARRTAHVVATWTSKITAQMTRW</sequence>
<name>A0A4R8WIR9_9MICO</name>
<evidence type="ECO:0000259" key="2">
    <source>
        <dbReference type="Pfam" id="PF01757"/>
    </source>
</evidence>
<feature type="transmembrane region" description="Helical" evidence="1">
    <location>
        <begin position="163"/>
        <end position="182"/>
    </location>
</feature>
<dbReference type="Pfam" id="PF01757">
    <property type="entry name" value="Acyl_transf_3"/>
    <property type="match status" value="1"/>
</dbReference>
<protein>
    <submittedName>
        <fullName evidence="3">Acyltransferase</fullName>
    </submittedName>
</protein>
<gene>
    <name evidence="3" type="ORF">E3O19_15735</name>
</gene>
<evidence type="ECO:0000313" key="3">
    <source>
        <dbReference type="EMBL" id="TFC10469.1"/>
    </source>
</evidence>
<dbReference type="PANTHER" id="PTHR23028:SF131">
    <property type="entry name" value="BLR2367 PROTEIN"/>
    <property type="match status" value="1"/>
</dbReference>
<dbReference type="Proteomes" id="UP000298412">
    <property type="component" value="Unassembled WGS sequence"/>
</dbReference>
<feature type="transmembrane region" description="Helical" evidence="1">
    <location>
        <begin position="212"/>
        <end position="232"/>
    </location>
</feature>
<feature type="transmembrane region" description="Helical" evidence="1">
    <location>
        <begin position="55"/>
        <end position="78"/>
    </location>
</feature>
<comment type="caution">
    <text evidence="3">The sequence shown here is derived from an EMBL/GenBank/DDBJ whole genome shotgun (WGS) entry which is preliminary data.</text>
</comment>
<dbReference type="EMBL" id="SOFP01000075">
    <property type="protein sequence ID" value="TFC10469.1"/>
    <property type="molecule type" value="Genomic_DNA"/>
</dbReference>
<dbReference type="GO" id="GO:0016020">
    <property type="term" value="C:membrane"/>
    <property type="evidence" value="ECO:0007669"/>
    <property type="project" value="TreeGrafter"/>
</dbReference>
<feature type="transmembrane region" description="Helical" evidence="1">
    <location>
        <begin position="274"/>
        <end position="297"/>
    </location>
</feature>
<feature type="transmembrane region" description="Helical" evidence="1">
    <location>
        <begin position="336"/>
        <end position="358"/>
    </location>
</feature>
<evidence type="ECO:0000313" key="4">
    <source>
        <dbReference type="Proteomes" id="UP000298412"/>
    </source>
</evidence>
<evidence type="ECO:0000256" key="1">
    <source>
        <dbReference type="SAM" id="Phobius"/>
    </source>
</evidence>
<keyword evidence="3" id="KW-0012">Acyltransferase</keyword>
<dbReference type="GO" id="GO:0000271">
    <property type="term" value="P:polysaccharide biosynthetic process"/>
    <property type="evidence" value="ECO:0007669"/>
    <property type="project" value="TreeGrafter"/>
</dbReference>
<feature type="transmembrane region" description="Helical" evidence="1">
    <location>
        <begin position="244"/>
        <end position="262"/>
    </location>
</feature>
<accession>A0A4R8WIR9</accession>
<keyword evidence="1" id="KW-1133">Transmembrane helix</keyword>
<feature type="transmembrane region" description="Helical" evidence="1">
    <location>
        <begin position="99"/>
        <end position="117"/>
    </location>
</feature>
<dbReference type="OrthoDB" id="9796461at2"/>